<feature type="compositionally biased region" description="Pro residues" evidence="1">
    <location>
        <begin position="54"/>
        <end position="70"/>
    </location>
</feature>
<feature type="region of interest" description="Disordered" evidence="1">
    <location>
        <begin position="44"/>
        <end position="70"/>
    </location>
</feature>
<evidence type="ECO:0000259" key="2">
    <source>
        <dbReference type="Pfam" id="PF03061"/>
    </source>
</evidence>
<sequence length="313" mass="33888">MLPARACRNVVAQGRSLSPLVARASFLKPSPATLPRRPNFLIQRRQQSSVSASPEPPTPFSPPPPRSPPRQRPSILWTLFKYASVTVLCTTAGFAMAAAPAYKTIQEIITPPTDAETLELFTADSDVLAEIDEQLFAHPLVKSLLEDPSFIASRPHLKIPPSLRLHNLTGGTLIGENKIGVPPLTFTTEDGSRFVSVQHLGSALCGHPGIVHGGLLGTLLDEGLARCCFPALPNRVGVTASLNITYKKPCMANQYVVLRAETTKVEGRKAWVKGRLETLVDEAKGEVPMVLTEAEALFIEPRQAATMARVYST</sequence>
<dbReference type="CDD" id="cd03443">
    <property type="entry name" value="PaaI_thioesterase"/>
    <property type="match status" value="1"/>
</dbReference>
<accession>A0A6A6YAN4</accession>
<dbReference type="PANTHER" id="PTHR47260">
    <property type="entry name" value="UPF0644 PROTEIN PB2B4.06"/>
    <property type="match status" value="1"/>
</dbReference>
<evidence type="ECO:0000313" key="3">
    <source>
        <dbReference type="EMBL" id="KAF2804897.1"/>
    </source>
</evidence>
<dbReference type="OrthoDB" id="506431at2759"/>
<dbReference type="EMBL" id="MU003711">
    <property type="protein sequence ID" value="KAF2804897.1"/>
    <property type="molecule type" value="Genomic_DNA"/>
</dbReference>
<evidence type="ECO:0000256" key="1">
    <source>
        <dbReference type="SAM" id="MobiDB-lite"/>
    </source>
</evidence>
<dbReference type="InterPro" id="IPR029069">
    <property type="entry name" value="HotDog_dom_sf"/>
</dbReference>
<reference evidence="5" key="3">
    <citation type="submission" date="2025-04" db="UniProtKB">
        <authorList>
            <consortium name="RefSeq"/>
        </authorList>
    </citation>
    <scope>IDENTIFICATION</scope>
    <source>
        <strain evidence="5">CBS 304.34</strain>
    </source>
</reference>
<evidence type="ECO:0000313" key="4">
    <source>
        <dbReference type="Proteomes" id="UP000504636"/>
    </source>
</evidence>
<reference evidence="3 5" key="1">
    <citation type="journal article" date="2020" name="Stud. Mycol.">
        <title>101 Dothideomycetes genomes: a test case for predicting lifestyles and emergence of pathogens.</title>
        <authorList>
            <person name="Haridas S."/>
            <person name="Albert R."/>
            <person name="Binder M."/>
            <person name="Bloem J."/>
            <person name="Labutti K."/>
            <person name="Salamov A."/>
            <person name="Andreopoulos B."/>
            <person name="Baker S."/>
            <person name="Barry K."/>
            <person name="Bills G."/>
            <person name="Bluhm B."/>
            <person name="Cannon C."/>
            <person name="Castanera R."/>
            <person name="Culley D."/>
            <person name="Daum C."/>
            <person name="Ezra D."/>
            <person name="Gonzalez J."/>
            <person name="Henrissat B."/>
            <person name="Kuo A."/>
            <person name="Liang C."/>
            <person name="Lipzen A."/>
            <person name="Lutzoni F."/>
            <person name="Magnuson J."/>
            <person name="Mondo S."/>
            <person name="Nolan M."/>
            <person name="Ohm R."/>
            <person name="Pangilinan J."/>
            <person name="Park H.-J."/>
            <person name="Ramirez L."/>
            <person name="Alfaro M."/>
            <person name="Sun H."/>
            <person name="Tritt A."/>
            <person name="Yoshinaga Y."/>
            <person name="Zwiers L.-H."/>
            <person name="Turgeon B."/>
            <person name="Goodwin S."/>
            <person name="Spatafora J."/>
            <person name="Crous P."/>
            <person name="Grigoriev I."/>
        </authorList>
    </citation>
    <scope>NUCLEOTIDE SEQUENCE</scope>
    <source>
        <strain evidence="3 5">CBS 304.34</strain>
    </source>
</reference>
<dbReference type="AlphaFoldDB" id="A0A6A6YAN4"/>
<reference evidence="5" key="2">
    <citation type="submission" date="2020-04" db="EMBL/GenBank/DDBJ databases">
        <authorList>
            <consortium name="NCBI Genome Project"/>
        </authorList>
    </citation>
    <scope>NUCLEOTIDE SEQUENCE</scope>
    <source>
        <strain evidence="5">CBS 304.34</strain>
    </source>
</reference>
<proteinExistence type="predicted"/>
<dbReference type="Pfam" id="PF03061">
    <property type="entry name" value="4HBT"/>
    <property type="match status" value="1"/>
</dbReference>
<dbReference type="InterPro" id="IPR052061">
    <property type="entry name" value="PTE-AB_protein"/>
</dbReference>
<dbReference type="InterPro" id="IPR006683">
    <property type="entry name" value="Thioestr_dom"/>
</dbReference>
<name>A0A6A6YAN4_9PEZI</name>
<organism evidence="3">
    <name type="scientific">Mytilinidion resinicola</name>
    <dbReference type="NCBI Taxonomy" id="574789"/>
    <lineage>
        <taxon>Eukaryota</taxon>
        <taxon>Fungi</taxon>
        <taxon>Dikarya</taxon>
        <taxon>Ascomycota</taxon>
        <taxon>Pezizomycotina</taxon>
        <taxon>Dothideomycetes</taxon>
        <taxon>Pleosporomycetidae</taxon>
        <taxon>Mytilinidiales</taxon>
        <taxon>Mytilinidiaceae</taxon>
        <taxon>Mytilinidion</taxon>
    </lineage>
</organism>
<dbReference type="GeneID" id="54453624"/>
<evidence type="ECO:0000313" key="5">
    <source>
        <dbReference type="RefSeq" id="XP_033571861.1"/>
    </source>
</evidence>
<keyword evidence="4" id="KW-1185">Reference proteome</keyword>
<dbReference type="Proteomes" id="UP000504636">
    <property type="component" value="Unplaced"/>
</dbReference>
<feature type="domain" description="Thioesterase" evidence="2">
    <location>
        <begin position="209"/>
        <end position="276"/>
    </location>
</feature>
<gene>
    <name evidence="3 5" type="ORF">BDZ99DRAFT_145162</name>
</gene>
<protein>
    <recommendedName>
        <fullName evidence="2">Thioesterase domain-containing protein</fullName>
    </recommendedName>
</protein>
<dbReference type="RefSeq" id="XP_033571861.1">
    <property type="nucleotide sequence ID" value="XM_033712731.1"/>
</dbReference>
<dbReference type="Gene3D" id="3.10.129.10">
    <property type="entry name" value="Hotdog Thioesterase"/>
    <property type="match status" value="1"/>
</dbReference>
<dbReference type="SUPFAM" id="SSF54637">
    <property type="entry name" value="Thioesterase/thiol ester dehydrase-isomerase"/>
    <property type="match status" value="1"/>
</dbReference>
<dbReference type="PANTHER" id="PTHR47260:SF7">
    <property type="entry name" value="THIOESTERASE FAMILY PROTEIN (AFU_ORTHOLOGUE AFUA_1G10800)"/>
    <property type="match status" value="1"/>
</dbReference>